<evidence type="ECO:0000313" key="3">
    <source>
        <dbReference type="Proteomes" id="UP000247416"/>
    </source>
</evidence>
<proteinExistence type="predicted"/>
<reference evidence="2 3" key="1">
    <citation type="submission" date="2018-06" db="EMBL/GenBank/DDBJ databases">
        <title>Genomic Encyclopedia of Archaeal and Bacterial Type Strains, Phase II (KMG-II): from individual species to whole genera.</title>
        <authorList>
            <person name="Goeker M."/>
        </authorList>
    </citation>
    <scope>NUCLEOTIDE SEQUENCE [LARGE SCALE GENOMIC DNA]</scope>
    <source>
        <strain evidence="2 3">KACC 16626</strain>
    </source>
</reference>
<dbReference type="RefSeq" id="WP_107934640.1">
    <property type="nucleotide sequence ID" value="NZ_CP085009.1"/>
</dbReference>
<dbReference type="AlphaFoldDB" id="A0A318U3D5"/>
<protein>
    <submittedName>
        <fullName evidence="2">Uncharacterized protein</fullName>
    </submittedName>
</protein>
<accession>A0A318U3D5</accession>
<feature type="region of interest" description="Disordered" evidence="1">
    <location>
        <begin position="1"/>
        <end position="22"/>
    </location>
</feature>
<gene>
    <name evidence="2" type="ORF">BJ095_101116</name>
</gene>
<dbReference type="Proteomes" id="UP000247416">
    <property type="component" value="Unassembled WGS sequence"/>
</dbReference>
<organism evidence="2 3">
    <name type="scientific">Ureibacillus chungkukjangi</name>
    <dbReference type="NCBI Taxonomy" id="1202712"/>
    <lineage>
        <taxon>Bacteria</taxon>
        <taxon>Bacillati</taxon>
        <taxon>Bacillota</taxon>
        <taxon>Bacilli</taxon>
        <taxon>Bacillales</taxon>
        <taxon>Caryophanaceae</taxon>
        <taxon>Ureibacillus</taxon>
    </lineage>
</organism>
<evidence type="ECO:0000313" key="2">
    <source>
        <dbReference type="EMBL" id="PYF08895.1"/>
    </source>
</evidence>
<dbReference type="EMBL" id="QJTJ01000001">
    <property type="protein sequence ID" value="PYF08895.1"/>
    <property type="molecule type" value="Genomic_DNA"/>
</dbReference>
<evidence type="ECO:0000256" key="1">
    <source>
        <dbReference type="SAM" id="MobiDB-lite"/>
    </source>
</evidence>
<keyword evidence="3" id="KW-1185">Reference proteome</keyword>
<dbReference type="OrthoDB" id="2735747at2"/>
<comment type="caution">
    <text evidence="2">The sequence shown here is derived from an EMBL/GenBank/DDBJ whole genome shotgun (WGS) entry which is preliminary data.</text>
</comment>
<name>A0A318U3D5_9BACL</name>
<sequence>MNPSKTNYSKPKIYLNPQQDNRGNQNSYNISYLDEKIRSDLNLILEKQAVLEQSLIKFHQVINNLMLNTKHSTNLLSSHLKMLQNTMIELMNKPIQNEEFLKLMRKTVPSKNIKKIYVNGSPIEVSAVLDFHERKNSVTFLTPDNHTLVVDITQINGFEIQQ</sequence>